<dbReference type="PROSITE" id="PS50987">
    <property type="entry name" value="HTH_ARSR_2"/>
    <property type="match status" value="1"/>
</dbReference>
<organism evidence="5 6">
    <name type="scientific">Clostridium punense</name>
    <dbReference type="NCBI Taxonomy" id="1054297"/>
    <lineage>
        <taxon>Bacteria</taxon>
        <taxon>Bacillati</taxon>
        <taxon>Bacillota</taxon>
        <taxon>Clostridia</taxon>
        <taxon>Eubacteriales</taxon>
        <taxon>Clostridiaceae</taxon>
        <taxon>Clostridium</taxon>
    </lineage>
</organism>
<dbReference type="Proteomes" id="UP001519308">
    <property type="component" value="Unassembled WGS sequence"/>
</dbReference>
<keyword evidence="2" id="KW-0238">DNA-binding</keyword>
<dbReference type="InterPro" id="IPR036390">
    <property type="entry name" value="WH_DNA-bd_sf"/>
</dbReference>
<dbReference type="PRINTS" id="PR00778">
    <property type="entry name" value="HTHARSR"/>
</dbReference>
<reference evidence="5 6" key="1">
    <citation type="submission" date="2021-03" db="EMBL/GenBank/DDBJ databases">
        <title>Genomic Encyclopedia of Type Strains, Phase IV (KMG-IV): sequencing the most valuable type-strain genomes for metagenomic binning, comparative biology and taxonomic classification.</title>
        <authorList>
            <person name="Goeker M."/>
        </authorList>
    </citation>
    <scope>NUCLEOTIDE SEQUENCE [LARGE SCALE GENOMIC DNA]</scope>
    <source>
        <strain evidence="5 6">DSM 28650</strain>
    </source>
</reference>
<dbReference type="InterPro" id="IPR036388">
    <property type="entry name" value="WH-like_DNA-bd_sf"/>
</dbReference>
<evidence type="ECO:0000256" key="1">
    <source>
        <dbReference type="ARBA" id="ARBA00023015"/>
    </source>
</evidence>
<dbReference type="RefSeq" id="WP_021284283.1">
    <property type="nucleotide sequence ID" value="NZ_JAGGLL010000035.1"/>
</dbReference>
<feature type="domain" description="HTH arsR-type" evidence="4">
    <location>
        <begin position="1"/>
        <end position="92"/>
    </location>
</feature>
<dbReference type="EMBL" id="JAGGLL010000035">
    <property type="protein sequence ID" value="MBP2023702.1"/>
    <property type="molecule type" value="Genomic_DNA"/>
</dbReference>
<name>A0ABS4K7D4_9CLOT</name>
<keyword evidence="6" id="KW-1185">Reference proteome</keyword>
<dbReference type="InterPro" id="IPR011991">
    <property type="entry name" value="ArsR-like_HTH"/>
</dbReference>
<evidence type="ECO:0000259" key="4">
    <source>
        <dbReference type="PROSITE" id="PS50987"/>
    </source>
</evidence>
<sequence length="131" mass="15190">MDLLQVMKALSDETRLRILYLLKDGDLCVCELELLLEINQSNASRHLNKLTNAKILEFYKVAKYVYYKINPEIIEEFPFIKEVINDHGSKIKQCSLDYEKLKKYRASGLTCDDLKQGNIDYECGCKNNCQG</sequence>
<dbReference type="Pfam" id="PF01022">
    <property type="entry name" value="HTH_5"/>
    <property type="match status" value="1"/>
</dbReference>
<evidence type="ECO:0000313" key="6">
    <source>
        <dbReference type="Proteomes" id="UP001519308"/>
    </source>
</evidence>
<dbReference type="NCBIfam" id="NF033788">
    <property type="entry name" value="HTH_metalloreg"/>
    <property type="match status" value="1"/>
</dbReference>
<dbReference type="InterPro" id="IPR051081">
    <property type="entry name" value="HTH_MetalResp_TranReg"/>
</dbReference>
<dbReference type="SUPFAM" id="SSF46785">
    <property type="entry name" value="Winged helix' DNA-binding domain"/>
    <property type="match status" value="1"/>
</dbReference>
<proteinExistence type="predicted"/>
<evidence type="ECO:0000313" key="5">
    <source>
        <dbReference type="EMBL" id="MBP2023702.1"/>
    </source>
</evidence>
<protein>
    <submittedName>
        <fullName evidence="5">ArsR family transcriptional regulator</fullName>
    </submittedName>
</protein>
<comment type="caution">
    <text evidence="5">The sequence shown here is derived from an EMBL/GenBank/DDBJ whole genome shotgun (WGS) entry which is preliminary data.</text>
</comment>
<dbReference type="PANTHER" id="PTHR33154:SF18">
    <property type="entry name" value="ARSENICAL RESISTANCE OPERON REPRESSOR"/>
    <property type="match status" value="1"/>
</dbReference>
<keyword evidence="3" id="KW-0804">Transcription</keyword>
<dbReference type="InterPro" id="IPR001845">
    <property type="entry name" value="HTH_ArsR_DNA-bd_dom"/>
</dbReference>
<evidence type="ECO:0000256" key="3">
    <source>
        <dbReference type="ARBA" id="ARBA00023163"/>
    </source>
</evidence>
<dbReference type="SMART" id="SM00418">
    <property type="entry name" value="HTH_ARSR"/>
    <property type="match status" value="1"/>
</dbReference>
<keyword evidence="1" id="KW-0805">Transcription regulation</keyword>
<dbReference type="Gene3D" id="1.10.10.10">
    <property type="entry name" value="Winged helix-like DNA-binding domain superfamily/Winged helix DNA-binding domain"/>
    <property type="match status" value="1"/>
</dbReference>
<evidence type="ECO:0000256" key="2">
    <source>
        <dbReference type="ARBA" id="ARBA00023125"/>
    </source>
</evidence>
<dbReference type="CDD" id="cd00090">
    <property type="entry name" value="HTH_ARSR"/>
    <property type="match status" value="1"/>
</dbReference>
<accession>A0ABS4K7D4</accession>
<gene>
    <name evidence="5" type="ORF">J2Z44_003544</name>
</gene>
<dbReference type="PANTHER" id="PTHR33154">
    <property type="entry name" value="TRANSCRIPTIONAL REGULATOR, ARSR FAMILY"/>
    <property type="match status" value="1"/>
</dbReference>